<comment type="caution">
    <text evidence="6">The sequence shown here is derived from an EMBL/GenBank/DDBJ whole genome shotgun (WGS) entry which is preliminary data.</text>
</comment>
<dbReference type="Pfam" id="PF13458">
    <property type="entry name" value="Peripla_BP_6"/>
    <property type="match status" value="1"/>
</dbReference>
<evidence type="ECO:0000259" key="5">
    <source>
        <dbReference type="Pfam" id="PF13458"/>
    </source>
</evidence>
<dbReference type="RefSeq" id="WP_128561005.1">
    <property type="nucleotide sequence ID" value="NZ_BPQH01000025.1"/>
</dbReference>
<dbReference type="PANTHER" id="PTHR30483:SF6">
    <property type="entry name" value="PERIPLASMIC BINDING PROTEIN OF ABC TRANSPORTER FOR NATURAL AMINO ACIDS"/>
    <property type="match status" value="1"/>
</dbReference>
<dbReference type="Gene3D" id="3.40.50.2300">
    <property type="match status" value="2"/>
</dbReference>
<name>A0ABQ4R8V4_9HYPH</name>
<reference evidence="6" key="2">
    <citation type="submission" date="2021-08" db="EMBL/GenBank/DDBJ databases">
        <authorList>
            <person name="Tani A."/>
            <person name="Ola A."/>
            <person name="Ogura Y."/>
            <person name="Katsura K."/>
            <person name="Hayashi T."/>
        </authorList>
    </citation>
    <scope>NUCLEOTIDE SEQUENCE</scope>
    <source>
        <strain evidence="6">KCTC 52305</strain>
    </source>
</reference>
<dbReference type="InterPro" id="IPR028082">
    <property type="entry name" value="Peripla_BP_I"/>
</dbReference>
<dbReference type="SUPFAM" id="SSF53822">
    <property type="entry name" value="Periplasmic binding protein-like I"/>
    <property type="match status" value="1"/>
</dbReference>
<dbReference type="Proteomes" id="UP001055167">
    <property type="component" value="Unassembled WGS sequence"/>
</dbReference>
<dbReference type="PANTHER" id="PTHR30483">
    <property type="entry name" value="LEUCINE-SPECIFIC-BINDING PROTEIN"/>
    <property type="match status" value="1"/>
</dbReference>
<gene>
    <name evidence="6" type="ORF">OPKNFCMD_5923</name>
</gene>
<keyword evidence="3" id="KW-0029">Amino-acid transport</keyword>
<protein>
    <recommendedName>
        <fullName evidence="5">Leucine-binding protein domain-containing protein</fullName>
    </recommendedName>
</protein>
<dbReference type="InterPro" id="IPR028081">
    <property type="entry name" value="Leu-bd"/>
</dbReference>
<keyword evidence="2 4" id="KW-0732">Signal</keyword>
<reference evidence="6" key="1">
    <citation type="journal article" date="2021" name="Front. Microbiol.">
        <title>Comprehensive Comparative Genomics and Phenotyping of Methylobacterium Species.</title>
        <authorList>
            <person name="Alessa O."/>
            <person name="Ogura Y."/>
            <person name="Fujitani Y."/>
            <person name="Takami H."/>
            <person name="Hayashi T."/>
            <person name="Sahin N."/>
            <person name="Tani A."/>
        </authorList>
    </citation>
    <scope>NUCLEOTIDE SEQUENCE</scope>
    <source>
        <strain evidence="6">KCTC 52305</strain>
    </source>
</reference>
<evidence type="ECO:0000256" key="1">
    <source>
        <dbReference type="ARBA" id="ARBA00010062"/>
    </source>
</evidence>
<sequence>MRRFATPMLAAALAWAPGAPRAAERPAISDDVVKIGVLTDMSGQFSHESGEGSVAAVRMAIEDFGGTVLGRPIELVVSDHQNKTDVASAKARQWYDVDKVDMIANLINSGVALSVVNVARDKNRIAIVTGSGSSRLTGDACTPNSIHYAYDTYALAKGTGSAMAKRGGDSWYFLTADYAFGHALEADTTGVVKALGGRVVGAVRYPLNALDQSAFLLQAQSSGAKVVGLAGSGTVFVNAVKAAREFGLTQSGTQALAGLLVWITDIRELGLETAQGLILTNAFYWDRDDETRAWSKRFYARMGRMPHMGDAGDYSSTMHYLKAVAAAGTDEAGAVMARMRALPIDDFFAKGGRIREDGRMVHDMYVYEVKSPAESTGEWDYYKLREVVPGEQAFRPLRDSACPLVRKTN</sequence>
<keyword evidence="3" id="KW-0813">Transport</keyword>
<accession>A0ABQ4R8V4</accession>
<organism evidence="6 7">
    <name type="scientific">Methylobacterium crusticola</name>
    <dbReference type="NCBI Taxonomy" id="1697972"/>
    <lineage>
        <taxon>Bacteria</taxon>
        <taxon>Pseudomonadati</taxon>
        <taxon>Pseudomonadota</taxon>
        <taxon>Alphaproteobacteria</taxon>
        <taxon>Hyphomicrobiales</taxon>
        <taxon>Methylobacteriaceae</taxon>
        <taxon>Methylobacterium</taxon>
    </lineage>
</organism>
<comment type="similarity">
    <text evidence="1">Belongs to the leucine-binding protein family.</text>
</comment>
<evidence type="ECO:0000313" key="6">
    <source>
        <dbReference type="EMBL" id="GJD53152.1"/>
    </source>
</evidence>
<feature type="signal peptide" evidence="4">
    <location>
        <begin position="1"/>
        <end position="22"/>
    </location>
</feature>
<feature type="domain" description="Leucine-binding protein" evidence="5">
    <location>
        <begin position="33"/>
        <end position="370"/>
    </location>
</feature>
<evidence type="ECO:0000256" key="4">
    <source>
        <dbReference type="SAM" id="SignalP"/>
    </source>
</evidence>
<evidence type="ECO:0000313" key="7">
    <source>
        <dbReference type="Proteomes" id="UP001055167"/>
    </source>
</evidence>
<dbReference type="CDD" id="cd06327">
    <property type="entry name" value="PBP1_SBP-like"/>
    <property type="match status" value="1"/>
</dbReference>
<evidence type="ECO:0000256" key="3">
    <source>
        <dbReference type="ARBA" id="ARBA00022970"/>
    </source>
</evidence>
<feature type="chain" id="PRO_5047007895" description="Leucine-binding protein domain-containing protein" evidence="4">
    <location>
        <begin position="23"/>
        <end position="409"/>
    </location>
</feature>
<keyword evidence="7" id="KW-1185">Reference proteome</keyword>
<proteinExistence type="inferred from homology"/>
<dbReference type="EMBL" id="BPQH01000025">
    <property type="protein sequence ID" value="GJD53152.1"/>
    <property type="molecule type" value="Genomic_DNA"/>
</dbReference>
<evidence type="ECO:0000256" key="2">
    <source>
        <dbReference type="ARBA" id="ARBA00022729"/>
    </source>
</evidence>
<dbReference type="InterPro" id="IPR051010">
    <property type="entry name" value="BCAA_transport"/>
</dbReference>